<proteinExistence type="predicted"/>
<dbReference type="Proteomes" id="UP001589828">
    <property type="component" value="Unassembled WGS sequence"/>
</dbReference>
<keyword evidence="2" id="KW-1185">Reference proteome</keyword>
<evidence type="ECO:0000313" key="1">
    <source>
        <dbReference type="EMBL" id="MFC0513825.1"/>
    </source>
</evidence>
<comment type="caution">
    <text evidence="1">The sequence shown here is derived from an EMBL/GenBank/DDBJ whole genome shotgun (WGS) entry which is preliminary data.</text>
</comment>
<gene>
    <name evidence="1" type="ORF">ACFFGT_06430</name>
</gene>
<sequence length="68" mass="8290">MTHKRKIALSFRHVLKEDEDHLDVEFWLSKSPSERLAEVVRLRWLYFTSSGKTFPCKIEKVIFRRKLR</sequence>
<dbReference type="EMBL" id="JBHLTS010000018">
    <property type="protein sequence ID" value="MFC0513825.1"/>
    <property type="molecule type" value="Genomic_DNA"/>
</dbReference>
<evidence type="ECO:0000313" key="2">
    <source>
        <dbReference type="Proteomes" id="UP001589828"/>
    </source>
</evidence>
<organism evidence="1 2">
    <name type="scientific">Mucilaginibacter angelicae</name>
    <dbReference type="NCBI Taxonomy" id="869718"/>
    <lineage>
        <taxon>Bacteria</taxon>
        <taxon>Pseudomonadati</taxon>
        <taxon>Bacteroidota</taxon>
        <taxon>Sphingobacteriia</taxon>
        <taxon>Sphingobacteriales</taxon>
        <taxon>Sphingobacteriaceae</taxon>
        <taxon>Mucilaginibacter</taxon>
    </lineage>
</organism>
<name>A0ABV6L266_9SPHI</name>
<dbReference type="RefSeq" id="WP_377021686.1">
    <property type="nucleotide sequence ID" value="NZ_JBHLTS010000018.1"/>
</dbReference>
<accession>A0ABV6L266</accession>
<protein>
    <submittedName>
        <fullName evidence="1">Uncharacterized protein</fullName>
    </submittedName>
</protein>
<reference evidence="1 2" key="1">
    <citation type="submission" date="2024-09" db="EMBL/GenBank/DDBJ databases">
        <authorList>
            <person name="Sun Q."/>
            <person name="Mori K."/>
        </authorList>
    </citation>
    <scope>NUCLEOTIDE SEQUENCE [LARGE SCALE GENOMIC DNA]</scope>
    <source>
        <strain evidence="1 2">NCAIM B.02415</strain>
    </source>
</reference>